<dbReference type="Proteomes" id="UP001497623">
    <property type="component" value="Unassembled WGS sequence"/>
</dbReference>
<organism evidence="14 15">
    <name type="scientific">Meganyctiphanes norvegica</name>
    <name type="common">Northern krill</name>
    <name type="synonym">Thysanopoda norvegica</name>
    <dbReference type="NCBI Taxonomy" id="48144"/>
    <lineage>
        <taxon>Eukaryota</taxon>
        <taxon>Metazoa</taxon>
        <taxon>Ecdysozoa</taxon>
        <taxon>Arthropoda</taxon>
        <taxon>Crustacea</taxon>
        <taxon>Multicrustacea</taxon>
        <taxon>Malacostraca</taxon>
        <taxon>Eumalacostraca</taxon>
        <taxon>Eucarida</taxon>
        <taxon>Euphausiacea</taxon>
        <taxon>Euphausiidae</taxon>
        <taxon>Meganyctiphanes</taxon>
    </lineage>
</organism>
<name>A0AAV2R2R7_MEGNR</name>
<protein>
    <recommendedName>
        <fullName evidence="13">C2H2-type domain-containing protein</fullName>
    </recommendedName>
</protein>
<evidence type="ECO:0000256" key="12">
    <source>
        <dbReference type="PROSITE-ProRule" id="PRU00042"/>
    </source>
</evidence>
<evidence type="ECO:0000256" key="5">
    <source>
        <dbReference type="ARBA" id="ARBA00022737"/>
    </source>
</evidence>
<dbReference type="InterPro" id="IPR013087">
    <property type="entry name" value="Znf_C2H2_type"/>
</dbReference>
<keyword evidence="9" id="KW-0238">DNA-binding</keyword>
<evidence type="ECO:0000256" key="10">
    <source>
        <dbReference type="ARBA" id="ARBA00023163"/>
    </source>
</evidence>
<evidence type="ECO:0000313" key="14">
    <source>
        <dbReference type="EMBL" id="CAL4107139.1"/>
    </source>
</evidence>
<comment type="subcellular location">
    <subcellularLocation>
        <location evidence="1">Nucleus</location>
    </subcellularLocation>
</comment>
<evidence type="ECO:0000256" key="8">
    <source>
        <dbReference type="ARBA" id="ARBA00023015"/>
    </source>
</evidence>
<keyword evidence="7" id="KW-0862">Zinc</keyword>
<keyword evidence="10" id="KW-0804">Transcription</keyword>
<dbReference type="AlphaFoldDB" id="A0AAV2R2R7"/>
<evidence type="ECO:0000256" key="3">
    <source>
        <dbReference type="ARBA" id="ARBA00007746"/>
    </source>
</evidence>
<feature type="domain" description="C2H2-type" evidence="13">
    <location>
        <begin position="385"/>
        <end position="412"/>
    </location>
</feature>
<dbReference type="PANTHER" id="PTHR24390:SF248">
    <property type="entry name" value="ZINC FINGER PROTEIN 569-LIKE"/>
    <property type="match status" value="1"/>
</dbReference>
<comment type="similarity">
    <text evidence="3">Belongs to the hunchback C2H2-type zinc-finger protein family.</text>
</comment>
<dbReference type="FunFam" id="3.30.160.60:FF:000614">
    <property type="entry name" value="Zinc finger protein 142"/>
    <property type="match status" value="1"/>
</dbReference>
<evidence type="ECO:0000259" key="13">
    <source>
        <dbReference type="PROSITE" id="PS50157"/>
    </source>
</evidence>
<dbReference type="InterPro" id="IPR036236">
    <property type="entry name" value="Znf_C2H2_sf"/>
</dbReference>
<dbReference type="PROSITE" id="PS00028">
    <property type="entry name" value="ZINC_FINGER_C2H2_1"/>
    <property type="match status" value="6"/>
</dbReference>
<dbReference type="GO" id="GO:0008270">
    <property type="term" value="F:zinc ion binding"/>
    <property type="evidence" value="ECO:0007669"/>
    <property type="project" value="UniProtKB-KW"/>
</dbReference>
<dbReference type="GO" id="GO:0005634">
    <property type="term" value="C:nucleus"/>
    <property type="evidence" value="ECO:0007669"/>
    <property type="project" value="UniProtKB-SubCell"/>
</dbReference>
<dbReference type="FunFam" id="3.30.160.60:FF:002319">
    <property type="entry name" value="Uncharacterized protein"/>
    <property type="match status" value="1"/>
</dbReference>
<dbReference type="SUPFAM" id="SSF57667">
    <property type="entry name" value="beta-beta-alpha zinc fingers"/>
    <property type="match status" value="4"/>
</dbReference>
<dbReference type="GO" id="GO:0003700">
    <property type="term" value="F:DNA-binding transcription factor activity"/>
    <property type="evidence" value="ECO:0007669"/>
    <property type="project" value="TreeGrafter"/>
</dbReference>
<evidence type="ECO:0000256" key="11">
    <source>
        <dbReference type="ARBA" id="ARBA00023242"/>
    </source>
</evidence>
<dbReference type="SMART" id="SM00355">
    <property type="entry name" value="ZnF_C2H2"/>
    <property type="match status" value="9"/>
</dbReference>
<dbReference type="PROSITE" id="PS50157">
    <property type="entry name" value="ZINC_FINGER_C2H2_2"/>
    <property type="match status" value="5"/>
</dbReference>
<proteinExistence type="inferred from homology"/>
<evidence type="ECO:0000256" key="1">
    <source>
        <dbReference type="ARBA" id="ARBA00004123"/>
    </source>
</evidence>
<feature type="domain" description="C2H2-type" evidence="13">
    <location>
        <begin position="413"/>
        <end position="440"/>
    </location>
</feature>
<dbReference type="Gene3D" id="3.30.160.60">
    <property type="entry name" value="Classic Zinc Finger"/>
    <property type="match status" value="6"/>
</dbReference>
<gene>
    <name evidence="14" type="ORF">MNOR_LOCUS18490</name>
</gene>
<keyword evidence="4" id="KW-0479">Metal-binding</keyword>
<evidence type="ECO:0000256" key="6">
    <source>
        <dbReference type="ARBA" id="ARBA00022771"/>
    </source>
</evidence>
<dbReference type="PANTHER" id="PTHR24390">
    <property type="entry name" value="ZINC FINGER PROTEIN"/>
    <property type="match status" value="1"/>
</dbReference>
<comment type="caution">
    <text evidence="14">The sequence shown here is derived from an EMBL/GenBank/DDBJ whole genome shotgun (WGS) entry which is preliminary data.</text>
</comment>
<keyword evidence="8" id="KW-0805">Transcription regulation</keyword>
<comment type="similarity">
    <text evidence="2">Belongs to the krueppel C2H2-type zinc-finger protein family.</text>
</comment>
<feature type="domain" description="C2H2-type" evidence="13">
    <location>
        <begin position="357"/>
        <end position="384"/>
    </location>
</feature>
<accession>A0AAV2R2R7</accession>
<keyword evidence="11" id="KW-0539">Nucleus</keyword>
<evidence type="ECO:0000256" key="4">
    <source>
        <dbReference type="ARBA" id="ARBA00022723"/>
    </source>
</evidence>
<dbReference type="GO" id="GO:0006357">
    <property type="term" value="P:regulation of transcription by RNA polymerase II"/>
    <property type="evidence" value="ECO:0007669"/>
    <property type="project" value="TreeGrafter"/>
</dbReference>
<feature type="domain" description="C2H2-type" evidence="13">
    <location>
        <begin position="329"/>
        <end position="356"/>
    </location>
</feature>
<feature type="domain" description="C2H2-type" evidence="13">
    <location>
        <begin position="441"/>
        <end position="467"/>
    </location>
</feature>
<evidence type="ECO:0000256" key="9">
    <source>
        <dbReference type="ARBA" id="ARBA00023125"/>
    </source>
</evidence>
<evidence type="ECO:0000313" key="15">
    <source>
        <dbReference type="Proteomes" id="UP001497623"/>
    </source>
</evidence>
<evidence type="ECO:0000256" key="2">
    <source>
        <dbReference type="ARBA" id="ARBA00006991"/>
    </source>
</evidence>
<keyword evidence="5" id="KW-0677">Repeat</keyword>
<dbReference type="FunFam" id="3.30.160.60:FF:001156">
    <property type="entry name" value="Zinc finger protein 407"/>
    <property type="match status" value="1"/>
</dbReference>
<dbReference type="FunFam" id="3.30.160.60:FF:000100">
    <property type="entry name" value="Zinc finger 45-like"/>
    <property type="match status" value="1"/>
</dbReference>
<dbReference type="GO" id="GO:0000978">
    <property type="term" value="F:RNA polymerase II cis-regulatory region sequence-specific DNA binding"/>
    <property type="evidence" value="ECO:0007669"/>
    <property type="project" value="TreeGrafter"/>
</dbReference>
<dbReference type="EMBL" id="CAXKWB010013263">
    <property type="protein sequence ID" value="CAL4107139.1"/>
    <property type="molecule type" value="Genomic_DNA"/>
</dbReference>
<reference evidence="14 15" key="1">
    <citation type="submission" date="2024-05" db="EMBL/GenBank/DDBJ databases">
        <authorList>
            <person name="Wallberg A."/>
        </authorList>
    </citation>
    <scope>NUCLEOTIDE SEQUENCE [LARGE SCALE GENOMIC DNA]</scope>
</reference>
<keyword evidence="6 12" id="KW-0863">Zinc-finger</keyword>
<evidence type="ECO:0000256" key="7">
    <source>
        <dbReference type="ARBA" id="ARBA00022833"/>
    </source>
</evidence>
<keyword evidence="15" id="KW-1185">Reference proteome</keyword>
<sequence length="467" mass="55299">MEMSGDKHNLFQWLSVKEEPQFEDCKMLDDVEIKLQDPLYINNVMNFFNKGFADRVGSNEASPGFQINNFQKFHHTDKKENSSEQNINYYQNRYPNILINKNTPPLIDLVKNECRLPKTETDLDMKCINPNWINKDNMLLNCTNEDYFGSADVMEVGFEDSLYYTPSHGPESYEDTSQIINTERDTFRGNEESVDVLNPNLQHFTQLNQIENIVFTCQHCIFSCTKVEILVNHLLRLHQMELNDFICPVCKFKTLIVDEFKRHMSEHTSEQLFDCPCCEYVSSDPGYYELHMENHPGEKGFACLQCSYRARYFRDLQCHIATHNREKVLTCSECDFKCCYKKELKNHMLIHTFEKPFSCSQCPYKCKLKWLLKTHMLIHTGEIQFACSQCDFRCNRKSSLVRHMLIHKRDKPFSCSECDYKCIQKEYMKRHMVIHTGEEPYSCTFCEYKCRYNYNLKKHLLVHGVKR</sequence>
<dbReference type="Pfam" id="PF13909">
    <property type="entry name" value="zf-H2C2_5"/>
    <property type="match status" value="1"/>
</dbReference>